<dbReference type="Pfam" id="PF18133">
    <property type="entry name" value="HydF_tetramer"/>
    <property type="match status" value="1"/>
</dbReference>
<evidence type="ECO:0000259" key="3">
    <source>
        <dbReference type="Pfam" id="PF01926"/>
    </source>
</evidence>
<dbReference type="InterPro" id="IPR023873">
    <property type="entry name" value="FeFe-hyd_GTPase_HydF"/>
</dbReference>
<organism evidence="6 7">
    <name type="scientific">Candidatus Fimimorpha faecalis</name>
    <dbReference type="NCBI Taxonomy" id="2840824"/>
    <lineage>
        <taxon>Bacteria</taxon>
        <taxon>Bacillati</taxon>
        <taxon>Bacillota</taxon>
        <taxon>Clostridia</taxon>
        <taxon>Eubacteriales</taxon>
        <taxon>Candidatus Fimimorpha</taxon>
    </lineage>
</organism>
<evidence type="ECO:0000313" key="6">
    <source>
        <dbReference type="EMBL" id="HIR87411.1"/>
    </source>
</evidence>
<name>A0A9D1EBQ4_9FIRM</name>
<dbReference type="Gene3D" id="3.40.50.11420">
    <property type="match status" value="1"/>
</dbReference>
<dbReference type="AlphaFoldDB" id="A0A9D1EBQ4"/>
<evidence type="ECO:0000313" key="7">
    <source>
        <dbReference type="Proteomes" id="UP000824201"/>
    </source>
</evidence>
<dbReference type="PANTHER" id="PTHR42714">
    <property type="entry name" value="TRNA MODIFICATION GTPASE GTPBP3"/>
    <property type="match status" value="1"/>
</dbReference>
<feature type="domain" description="Hydrogen maturase F tetramerization" evidence="5">
    <location>
        <begin position="281"/>
        <end position="397"/>
    </location>
</feature>
<reference evidence="6" key="2">
    <citation type="journal article" date="2021" name="PeerJ">
        <title>Extensive microbial diversity within the chicken gut microbiome revealed by metagenomics and culture.</title>
        <authorList>
            <person name="Gilroy R."/>
            <person name="Ravi A."/>
            <person name="Getino M."/>
            <person name="Pursley I."/>
            <person name="Horton D.L."/>
            <person name="Alikhan N.F."/>
            <person name="Baker D."/>
            <person name="Gharbi K."/>
            <person name="Hall N."/>
            <person name="Watson M."/>
            <person name="Adriaenssens E.M."/>
            <person name="Foster-Nyarko E."/>
            <person name="Jarju S."/>
            <person name="Secka A."/>
            <person name="Antonio M."/>
            <person name="Oren A."/>
            <person name="Chaudhuri R.R."/>
            <person name="La Ragione R."/>
            <person name="Hildebrand F."/>
            <person name="Pallen M.J."/>
        </authorList>
    </citation>
    <scope>NUCLEOTIDE SEQUENCE</scope>
    <source>
        <strain evidence="6">ChiW13-3771</strain>
    </source>
</reference>
<dbReference type="InterPro" id="IPR006073">
    <property type="entry name" value="GTP-bd"/>
</dbReference>
<dbReference type="NCBIfam" id="TIGR00231">
    <property type="entry name" value="small_GTP"/>
    <property type="match status" value="1"/>
</dbReference>
<keyword evidence="2" id="KW-0342">GTP-binding</keyword>
<reference evidence="6" key="1">
    <citation type="submission" date="2020-10" db="EMBL/GenBank/DDBJ databases">
        <authorList>
            <person name="Gilroy R."/>
        </authorList>
    </citation>
    <scope>NUCLEOTIDE SEQUENCE</scope>
    <source>
        <strain evidence="6">ChiW13-3771</strain>
    </source>
</reference>
<dbReference type="NCBIfam" id="TIGR03918">
    <property type="entry name" value="GTP_HydF"/>
    <property type="match status" value="1"/>
</dbReference>
<sequence>MANLNQIPSGNRVHIGFFGKRNAGKSSVVNAVTGQNLAIVSDTKGTTTDPVQKAMELLPIGPVVIIDTPGIDDEGELGSLRVKRTKQVLNKTDVAVLIVDAQLGIMPEDRELIQLFEQKQLPYIVVYNKSDLADLTEKIKEDTSIQNKIAVSALTKENIYELKEMIGRLAGKEKPHFPIVQDLIEGGDFVVLVIPIDAAAPKGRLILPQQQTIREILESGAVAVVCQPTELKETLAGLSKKPKLVITDSQAFGQVSQMTPEDILLTSFSILFARHKGNLEQAVKGAVAIETLKDGDTVLISEGCTHHRQCGDIGTEKLPAWIRNYTKKKLNFSFSSGTEFPEDVTSYAMIVHCGGCMLNEKEMKYRQQSAMDQQTPITNYGIMIAYIHGILKRSLKVFPDIEKYLL</sequence>
<dbReference type="InterPro" id="IPR027417">
    <property type="entry name" value="P-loop_NTPase"/>
</dbReference>
<evidence type="ECO:0000259" key="5">
    <source>
        <dbReference type="Pfam" id="PF18133"/>
    </source>
</evidence>
<dbReference type="PANTHER" id="PTHR42714:SF6">
    <property type="entry name" value="TRANSLATION INITIATION FACTOR IF-2"/>
    <property type="match status" value="1"/>
</dbReference>
<evidence type="ECO:0000256" key="2">
    <source>
        <dbReference type="ARBA" id="ARBA00023134"/>
    </source>
</evidence>
<dbReference type="Pfam" id="PF18128">
    <property type="entry name" value="HydF_dimer"/>
    <property type="match status" value="1"/>
</dbReference>
<feature type="domain" description="G" evidence="3">
    <location>
        <begin position="15"/>
        <end position="129"/>
    </location>
</feature>
<dbReference type="GO" id="GO:0005525">
    <property type="term" value="F:GTP binding"/>
    <property type="evidence" value="ECO:0007669"/>
    <property type="project" value="UniProtKB-KW"/>
</dbReference>
<dbReference type="GO" id="GO:0030488">
    <property type="term" value="P:tRNA methylation"/>
    <property type="evidence" value="ECO:0007669"/>
    <property type="project" value="TreeGrafter"/>
</dbReference>
<dbReference type="GO" id="GO:0005737">
    <property type="term" value="C:cytoplasm"/>
    <property type="evidence" value="ECO:0007669"/>
    <property type="project" value="TreeGrafter"/>
</dbReference>
<dbReference type="CDD" id="cd00880">
    <property type="entry name" value="Era_like"/>
    <property type="match status" value="1"/>
</dbReference>
<evidence type="ECO:0000256" key="1">
    <source>
        <dbReference type="ARBA" id="ARBA00022741"/>
    </source>
</evidence>
<gene>
    <name evidence="6" type="primary">hydF</name>
    <name evidence="6" type="ORF">IAC96_00525</name>
</gene>
<evidence type="ECO:0000259" key="4">
    <source>
        <dbReference type="Pfam" id="PF18128"/>
    </source>
</evidence>
<dbReference type="Proteomes" id="UP000824201">
    <property type="component" value="Unassembled WGS sequence"/>
</dbReference>
<accession>A0A9D1EBQ4</accession>
<dbReference type="Gene3D" id="3.40.50.300">
    <property type="entry name" value="P-loop containing nucleotide triphosphate hydrolases"/>
    <property type="match status" value="1"/>
</dbReference>
<dbReference type="SUPFAM" id="SSF52540">
    <property type="entry name" value="P-loop containing nucleoside triphosphate hydrolases"/>
    <property type="match status" value="1"/>
</dbReference>
<comment type="caution">
    <text evidence="6">The sequence shown here is derived from an EMBL/GenBank/DDBJ whole genome shotgun (WGS) entry which is preliminary data.</text>
</comment>
<dbReference type="InterPro" id="IPR041606">
    <property type="entry name" value="HydF_dimer"/>
</dbReference>
<proteinExistence type="predicted"/>
<dbReference type="InterPro" id="IPR040644">
    <property type="entry name" value="HydF_tetramer"/>
</dbReference>
<dbReference type="Gene3D" id="3.40.50.11410">
    <property type="match status" value="1"/>
</dbReference>
<dbReference type="InterPro" id="IPR005225">
    <property type="entry name" value="Small_GTP-bd"/>
</dbReference>
<protein>
    <submittedName>
        <fullName evidence="6">[FeFe] hydrogenase H-cluster maturation GTPase HydF</fullName>
    </submittedName>
</protein>
<dbReference type="Pfam" id="PF01926">
    <property type="entry name" value="MMR_HSR1"/>
    <property type="match status" value="1"/>
</dbReference>
<feature type="domain" description="Hydrogen maturase F dimerization" evidence="4">
    <location>
        <begin position="179"/>
        <end position="277"/>
    </location>
</feature>
<dbReference type="EMBL" id="DVHN01000002">
    <property type="protein sequence ID" value="HIR87411.1"/>
    <property type="molecule type" value="Genomic_DNA"/>
</dbReference>
<dbReference type="GO" id="GO:0002098">
    <property type="term" value="P:tRNA wobble uridine modification"/>
    <property type="evidence" value="ECO:0007669"/>
    <property type="project" value="TreeGrafter"/>
</dbReference>
<keyword evidence="1" id="KW-0547">Nucleotide-binding</keyword>